<protein>
    <submittedName>
        <fullName evidence="4">Zn-dependent hydrolase</fullName>
    </submittedName>
</protein>
<dbReference type="GO" id="GO:0046872">
    <property type="term" value="F:metal ion binding"/>
    <property type="evidence" value="ECO:0007669"/>
    <property type="project" value="UniProtKB-KW"/>
</dbReference>
<evidence type="ECO:0000313" key="4">
    <source>
        <dbReference type="EMBL" id="TKW64997.1"/>
    </source>
</evidence>
<dbReference type="CDD" id="cd03884">
    <property type="entry name" value="M20_bAS"/>
    <property type="match status" value="1"/>
</dbReference>
<reference evidence="4 5" key="1">
    <citation type="journal article" date="2017" name="Nat. Commun.">
        <title>In situ click chemistry generation of cyclooxygenase-2 inhibitors.</title>
        <authorList>
            <person name="Bhardwaj A."/>
            <person name="Kaur J."/>
            <person name="Wuest M."/>
            <person name="Wuest F."/>
        </authorList>
    </citation>
    <scope>NUCLEOTIDE SEQUENCE [LARGE SCALE GENOMIC DNA]</scope>
    <source>
        <strain evidence="4">S2_012_000_R3_94</strain>
    </source>
</reference>
<accession>A0A533I3B9</accession>
<evidence type="ECO:0000256" key="3">
    <source>
        <dbReference type="PIRSR" id="PIRSR001235-1"/>
    </source>
</evidence>
<dbReference type="InterPro" id="IPR036264">
    <property type="entry name" value="Bact_exopeptidase_dim_dom"/>
</dbReference>
<evidence type="ECO:0000313" key="5">
    <source>
        <dbReference type="Proteomes" id="UP000315344"/>
    </source>
</evidence>
<organism evidence="4 5">
    <name type="scientific">Paracoccus denitrificans</name>
    <dbReference type="NCBI Taxonomy" id="266"/>
    <lineage>
        <taxon>Bacteria</taxon>
        <taxon>Pseudomonadati</taxon>
        <taxon>Pseudomonadota</taxon>
        <taxon>Alphaproteobacteria</taxon>
        <taxon>Rhodobacterales</taxon>
        <taxon>Paracoccaceae</taxon>
        <taxon>Paracoccus</taxon>
    </lineage>
</organism>
<feature type="binding site" evidence="3">
    <location>
        <position position="86"/>
    </location>
    <ligand>
        <name>Zn(2+)</name>
        <dbReference type="ChEBI" id="CHEBI:29105"/>
        <label>1</label>
    </ligand>
</feature>
<gene>
    <name evidence="4" type="ORF">DI616_16625</name>
</gene>
<dbReference type="Gene3D" id="3.30.70.360">
    <property type="match status" value="1"/>
</dbReference>
<dbReference type="PIRSF" id="PIRSF001235">
    <property type="entry name" value="Amidase_carbamoylase"/>
    <property type="match status" value="1"/>
</dbReference>
<dbReference type="SUPFAM" id="SSF53187">
    <property type="entry name" value="Zn-dependent exopeptidases"/>
    <property type="match status" value="1"/>
</dbReference>
<keyword evidence="2 4" id="KW-0378">Hydrolase</keyword>
<dbReference type="InterPro" id="IPR002933">
    <property type="entry name" value="Peptidase_M20"/>
</dbReference>
<dbReference type="InterPro" id="IPR010158">
    <property type="entry name" value="Amidase_Cbmase"/>
</dbReference>
<keyword evidence="3" id="KW-0862">Zinc</keyword>
<feature type="binding site" evidence="3">
    <location>
        <position position="193"/>
    </location>
    <ligand>
        <name>Zn(2+)</name>
        <dbReference type="ChEBI" id="CHEBI:29105"/>
        <label>1</label>
    </ligand>
</feature>
<dbReference type="SUPFAM" id="SSF55031">
    <property type="entry name" value="Bacterial exopeptidase dimerisation domain"/>
    <property type="match status" value="1"/>
</dbReference>
<name>A0A533I3B9_PARDE</name>
<dbReference type="Pfam" id="PF01546">
    <property type="entry name" value="Peptidase_M20"/>
    <property type="match status" value="1"/>
</dbReference>
<sequence>MTFTPETRVDLGRFWSTIEASGEIGKGRPGGLSRLTLTDADRDMRNVFVQWCEDAGLDVQIDQMGNIFGRRAGTDNDLPPILIGSHLDTQINGGRFDGIAGVLAGLEVIRSLNDAGHITRRPIIVVDWTNEEGARFSPPMVASGVFAGKYTQDWAHDLIADDGARFGDELARIGYLGDAACAASPVDAYFELHIEQGPILDAESRQVGVVTGGYPSHGMRVMFNGQTAHTGPTPMDLRHNALIAGARWLTAVDDIGWEFAIHDGKATGSRLAAWPNKPGILSESAQCVADVRHPDPITARVMAEKMRRAALSAAAIAGCELEVEDEWEWGGDIFDADLIGLIRDEAVRQGWNWRDIQSQAGHDAYHIALVCPTAMIFTPCKGGITHNNEEFCEPEDFLAGLNMLLHAVVRRADR</sequence>
<dbReference type="NCBIfam" id="TIGR01879">
    <property type="entry name" value="hydantase"/>
    <property type="match status" value="1"/>
</dbReference>
<feature type="binding site" evidence="3">
    <location>
        <position position="97"/>
    </location>
    <ligand>
        <name>Zn(2+)</name>
        <dbReference type="ChEBI" id="CHEBI:29105"/>
        <label>2</label>
    </ligand>
</feature>
<feature type="binding site" evidence="3">
    <location>
        <position position="97"/>
    </location>
    <ligand>
        <name>Zn(2+)</name>
        <dbReference type="ChEBI" id="CHEBI:29105"/>
        <label>1</label>
    </ligand>
</feature>
<dbReference type="Gene3D" id="3.40.630.10">
    <property type="entry name" value="Zn peptidases"/>
    <property type="match status" value="1"/>
</dbReference>
<dbReference type="PANTHER" id="PTHR32494">
    <property type="entry name" value="ALLANTOATE DEIMINASE-RELATED"/>
    <property type="match status" value="1"/>
</dbReference>
<feature type="binding site" evidence="3">
    <location>
        <position position="132"/>
    </location>
    <ligand>
        <name>Zn(2+)</name>
        <dbReference type="ChEBI" id="CHEBI:29105"/>
        <label>2</label>
    </ligand>
</feature>
<dbReference type="GO" id="GO:0016813">
    <property type="term" value="F:hydrolase activity, acting on carbon-nitrogen (but not peptide) bonds, in linear amidines"/>
    <property type="evidence" value="ECO:0007669"/>
    <property type="project" value="InterPro"/>
</dbReference>
<evidence type="ECO:0000256" key="2">
    <source>
        <dbReference type="ARBA" id="ARBA00022801"/>
    </source>
</evidence>
<comment type="caution">
    <text evidence="4">The sequence shown here is derived from an EMBL/GenBank/DDBJ whole genome shotgun (WGS) entry which is preliminary data.</text>
</comment>
<feature type="binding site" evidence="3">
    <location>
        <position position="386"/>
    </location>
    <ligand>
        <name>Zn(2+)</name>
        <dbReference type="ChEBI" id="CHEBI:29105"/>
        <label>2</label>
    </ligand>
</feature>
<dbReference type="PANTHER" id="PTHR32494:SF5">
    <property type="entry name" value="ALLANTOATE AMIDOHYDROLASE"/>
    <property type="match status" value="1"/>
</dbReference>
<dbReference type="EMBL" id="VAFL01000017">
    <property type="protein sequence ID" value="TKW64997.1"/>
    <property type="molecule type" value="Genomic_DNA"/>
</dbReference>
<comment type="cofactor">
    <cofactor evidence="3">
        <name>Zn(2+)</name>
        <dbReference type="ChEBI" id="CHEBI:29105"/>
    </cofactor>
    <text evidence="3">Binds 2 Zn(2+) ions per subunit.</text>
</comment>
<evidence type="ECO:0000256" key="1">
    <source>
        <dbReference type="ARBA" id="ARBA00006153"/>
    </source>
</evidence>
<dbReference type="Proteomes" id="UP000315344">
    <property type="component" value="Unassembled WGS sequence"/>
</dbReference>
<comment type="similarity">
    <text evidence="1">Belongs to the peptidase M20 family.</text>
</comment>
<keyword evidence="3" id="KW-0479">Metal-binding</keyword>
<dbReference type="AlphaFoldDB" id="A0A533I3B9"/>
<dbReference type="NCBIfam" id="NF006769">
    <property type="entry name" value="PRK09290.1-3"/>
    <property type="match status" value="1"/>
</dbReference>
<proteinExistence type="inferred from homology"/>